<comment type="caution">
    <text evidence="1">The sequence shown here is derived from an EMBL/GenBank/DDBJ whole genome shotgun (WGS) entry which is preliminary data.</text>
</comment>
<evidence type="ECO:0000313" key="2">
    <source>
        <dbReference type="Proteomes" id="UP001140234"/>
    </source>
</evidence>
<dbReference type="Proteomes" id="UP001140234">
    <property type="component" value="Unassembled WGS sequence"/>
</dbReference>
<accession>A0ACC1K819</accession>
<name>A0ACC1K819_9FUNG</name>
<gene>
    <name evidence="1" type="ORF">IWQ57_000485</name>
</gene>
<sequence>MMLVTRAGVVPAMRWGPVRCSGAVGTRLALRRPGARQYHPWVRPALLVAGGITLTVAAWPVMRYVVLGALGYGVYRSVRVLLMLRDLKRLATGGGLWSQMAAGLGMGSVAPAVLEAMQQAAQAGLRAACADPGVAQVLRADADDVELDSPVDVQTAAATGHASRVEAVFPVRVAGQGVPVFVQAVATTGTHSVDYNARVDELRVLVRQPSGEVLVIPISAAADGPKPRPARNVRDADYRDL</sequence>
<keyword evidence="2" id="KW-1185">Reference proteome</keyword>
<dbReference type="EMBL" id="JANBUJ010000029">
    <property type="protein sequence ID" value="KAJ2775271.1"/>
    <property type="molecule type" value="Genomic_DNA"/>
</dbReference>
<reference evidence="1" key="1">
    <citation type="submission" date="2022-07" db="EMBL/GenBank/DDBJ databases">
        <title>Phylogenomic reconstructions and comparative analyses of Kickxellomycotina fungi.</title>
        <authorList>
            <person name="Reynolds N.K."/>
            <person name="Stajich J.E."/>
            <person name="Barry K."/>
            <person name="Grigoriev I.V."/>
            <person name="Crous P."/>
            <person name="Smith M.E."/>
        </authorList>
    </citation>
    <scope>NUCLEOTIDE SEQUENCE</scope>
    <source>
        <strain evidence="1">CBS 109366</strain>
    </source>
</reference>
<protein>
    <submittedName>
        <fullName evidence="1">Uncharacterized protein</fullName>
    </submittedName>
</protein>
<evidence type="ECO:0000313" key="1">
    <source>
        <dbReference type="EMBL" id="KAJ2775271.1"/>
    </source>
</evidence>
<proteinExistence type="predicted"/>
<organism evidence="1 2">
    <name type="scientific">Coemansia nantahalensis</name>
    <dbReference type="NCBI Taxonomy" id="2789366"/>
    <lineage>
        <taxon>Eukaryota</taxon>
        <taxon>Fungi</taxon>
        <taxon>Fungi incertae sedis</taxon>
        <taxon>Zoopagomycota</taxon>
        <taxon>Kickxellomycotina</taxon>
        <taxon>Kickxellomycetes</taxon>
        <taxon>Kickxellales</taxon>
        <taxon>Kickxellaceae</taxon>
        <taxon>Coemansia</taxon>
    </lineage>
</organism>